<dbReference type="Pfam" id="PF17759">
    <property type="entry name" value="tRNA_synthFbeta"/>
    <property type="match status" value="1"/>
</dbReference>
<evidence type="ECO:0000256" key="14">
    <source>
        <dbReference type="ARBA" id="ARBA00049255"/>
    </source>
</evidence>
<dbReference type="CDD" id="cd02796">
    <property type="entry name" value="tRNA_bind_bactPheRS"/>
    <property type="match status" value="1"/>
</dbReference>
<feature type="domain" description="FDX-ACB" evidence="18">
    <location>
        <begin position="742"/>
        <end position="835"/>
    </location>
</feature>
<keyword evidence="10 15" id="KW-0460">Magnesium</keyword>
<protein>
    <recommendedName>
        <fullName evidence="15">Phenylalanine--tRNA ligase beta subunit</fullName>
        <ecNumber evidence="15">6.1.1.20</ecNumber>
    </recommendedName>
    <alternativeName>
        <fullName evidence="15">Phenylalanyl-tRNA synthetase beta subunit</fullName>
        <shortName evidence="15">PheRS</shortName>
    </alternativeName>
</protein>
<dbReference type="SUPFAM" id="SSF50249">
    <property type="entry name" value="Nucleic acid-binding proteins"/>
    <property type="match status" value="1"/>
</dbReference>
<dbReference type="InterPro" id="IPR009061">
    <property type="entry name" value="DNA-bd_dom_put_sf"/>
</dbReference>
<dbReference type="Gene3D" id="3.30.56.10">
    <property type="match status" value="2"/>
</dbReference>
<comment type="subunit">
    <text evidence="3 15">Tetramer of two alpha and two beta subunits.</text>
</comment>
<proteinExistence type="inferred from homology"/>
<keyword evidence="9 15" id="KW-0067">ATP-binding</keyword>
<evidence type="ECO:0000256" key="15">
    <source>
        <dbReference type="HAMAP-Rule" id="MF_00283"/>
    </source>
</evidence>
<name>A0ABW2HIS3_9MICO</name>
<evidence type="ECO:0000256" key="4">
    <source>
        <dbReference type="ARBA" id="ARBA00022490"/>
    </source>
</evidence>
<dbReference type="SUPFAM" id="SSF46955">
    <property type="entry name" value="Putative DNA-binding domain"/>
    <property type="match status" value="1"/>
</dbReference>
<dbReference type="Pfam" id="PF03483">
    <property type="entry name" value="B3_4"/>
    <property type="match status" value="1"/>
</dbReference>
<dbReference type="PANTHER" id="PTHR10947">
    <property type="entry name" value="PHENYLALANYL-TRNA SYNTHETASE BETA CHAIN AND LEUCINE-RICH REPEAT-CONTAINING PROTEIN 47"/>
    <property type="match status" value="1"/>
</dbReference>
<keyword evidence="4 15" id="KW-0963">Cytoplasm</keyword>
<evidence type="ECO:0000256" key="3">
    <source>
        <dbReference type="ARBA" id="ARBA00011209"/>
    </source>
</evidence>
<dbReference type="InterPro" id="IPR002547">
    <property type="entry name" value="tRNA-bd_dom"/>
</dbReference>
<dbReference type="Proteomes" id="UP001596507">
    <property type="component" value="Unassembled WGS sequence"/>
</dbReference>
<comment type="subcellular location">
    <subcellularLocation>
        <location evidence="1 15">Cytoplasm</location>
    </subcellularLocation>
</comment>
<evidence type="ECO:0000256" key="8">
    <source>
        <dbReference type="ARBA" id="ARBA00022741"/>
    </source>
</evidence>
<evidence type="ECO:0000259" key="17">
    <source>
        <dbReference type="PROSITE" id="PS50886"/>
    </source>
</evidence>
<dbReference type="InterPro" id="IPR045864">
    <property type="entry name" value="aa-tRNA-synth_II/BPL/LPL"/>
</dbReference>
<evidence type="ECO:0000256" key="12">
    <source>
        <dbReference type="ARBA" id="ARBA00022917"/>
    </source>
</evidence>
<feature type="binding site" evidence="15">
    <location>
        <position position="469"/>
    </location>
    <ligand>
        <name>Mg(2+)</name>
        <dbReference type="ChEBI" id="CHEBI:18420"/>
        <note>shared with alpha subunit</note>
    </ligand>
</feature>
<dbReference type="InterPro" id="IPR005121">
    <property type="entry name" value="Fdx_antiC-bd"/>
</dbReference>
<dbReference type="NCBIfam" id="TIGR00472">
    <property type="entry name" value="pheT_bact"/>
    <property type="match status" value="1"/>
</dbReference>
<comment type="cofactor">
    <cofactor evidence="15">
        <name>Mg(2+)</name>
        <dbReference type="ChEBI" id="CHEBI:18420"/>
    </cofactor>
    <text evidence="15">Binds 2 magnesium ions per tetramer.</text>
</comment>
<dbReference type="SMART" id="SM00896">
    <property type="entry name" value="FDX-ACB"/>
    <property type="match status" value="1"/>
</dbReference>
<evidence type="ECO:0000256" key="16">
    <source>
        <dbReference type="PROSITE-ProRule" id="PRU00209"/>
    </source>
</evidence>
<dbReference type="InterPro" id="IPR045060">
    <property type="entry name" value="Phe-tRNA-ligase_IIc_bsu"/>
</dbReference>
<dbReference type="Pfam" id="PF03147">
    <property type="entry name" value="FDX-ACB"/>
    <property type="match status" value="1"/>
</dbReference>
<dbReference type="Pfam" id="PF01588">
    <property type="entry name" value="tRNA_bind"/>
    <property type="match status" value="1"/>
</dbReference>
<dbReference type="HAMAP" id="MF_00283">
    <property type="entry name" value="Phe_tRNA_synth_beta1"/>
    <property type="match status" value="1"/>
</dbReference>
<dbReference type="InterPro" id="IPR041616">
    <property type="entry name" value="PheRS_beta_core"/>
</dbReference>
<dbReference type="Gene3D" id="3.30.70.380">
    <property type="entry name" value="Ferrodoxin-fold anticodon-binding domain"/>
    <property type="match status" value="1"/>
</dbReference>
<feature type="domain" description="TRNA-binding" evidence="17">
    <location>
        <begin position="40"/>
        <end position="156"/>
    </location>
</feature>
<reference evidence="21" key="1">
    <citation type="journal article" date="2019" name="Int. J. Syst. Evol. Microbiol.">
        <title>The Global Catalogue of Microorganisms (GCM) 10K type strain sequencing project: providing services to taxonomists for standard genome sequencing and annotation.</title>
        <authorList>
            <consortium name="The Broad Institute Genomics Platform"/>
            <consortium name="The Broad Institute Genome Sequencing Center for Infectious Disease"/>
            <person name="Wu L."/>
            <person name="Ma J."/>
        </authorList>
    </citation>
    <scope>NUCLEOTIDE SEQUENCE [LARGE SCALE GENOMIC DNA]</scope>
    <source>
        <strain evidence="21">CGMCC 1.15772</strain>
    </source>
</reference>
<dbReference type="InterPro" id="IPR012340">
    <property type="entry name" value="NA-bd_OB-fold"/>
</dbReference>
<keyword evidence="5 16" id="KW-0820">tRNA-binding</keyword>
<comment type="catalytic activity">
    <reaction evidence="14 15">
        <text>tRNA(Phe) + L-phenylalanine + ATP = L-phenylalanyl-tRNA(Phe) + AMP + diphosphate + H(+)</text>
        <dbReference type="Rhea" id="RHEA:19413"/>
        <dbReference type="Rhea" id="RHEA-COMP:9668"/>
        <dbReference type="Rhea" id="RHEA-COMP:9699"/>
        <dbReference type="ChEBI" id="CHEBI:15378"/>
        <dbReference type="ChEBI" id="CHEBI:30616"/>
        <dbReference type="ChEBI" id="CHEBI:33019"/>
        <dbReference type="ChEBI" id="CHEBI:58095"/>
        <dbReference type="ChEBI" id="CHEBI:78442"/>
        <dbReference type="ChEBI" id="CHEBI:78531"/>
        <dbReference type="ChEBI" id="CHEBI:456215"/>
        <dbReference type="EC" id="6.1.1.20"/>
    </reaction>
</comment>
<keyword evidence="8 15" id="KW-0547">Nucleotide-binding</keyword>
<evidence type="ECO:0000313" key="21">
    <source>
        <dbReference type="Proteomes" id="UP001596507"/>
    </source>
</evidence>
<organism evidence="20 21">
    <name type="scientific">Microbacterium fluvii</name>
    <dbReference type="NCBI Taxonomy" id="415215"/>
    <lineage>
        <taxon>Bacteria</taxon>
        <taxon>Bacillati</taxon>
        <taxon>Actinomycetota</taxon>
        <taxon>Actinomycetes</taxon>
        <taxon>Micrococcales</taxon>
        <taxon>Microbacteriaceae</taxon>
        <taxon>Microbacterium</taxon>
    </lineage>
</organism>
<comment type="similarity">
    <text evidence="2 15">Belongs to the phenylalanyl-tRNA synthetase beta subunit family. Type 1 subfamily.</text>
</comment>
<dbReference type="SMART" id="SM00874">
    <property type="entry name" value="B5"/>
    <property type="match status" value="1"/>
</dbReference>
<evidence type="ECO:0000259" key="19">
    <source>
        <dbReference type="PROSITE" id="PS51483"/>
    </source>
</evidence>
<dbReference type="GO" id="GO:0004826">
    <property type="term" value="F:phenylalanine-tRNA ligase activity"/>
    <property type="evidence" value="ECO:0007669"/>
    <property type="project" value="UniProtKB-EC"/>
</dbReference>
<dbReference type="Pfam" id="PF03484">
    <property type="entry name" value="B5"/>
    <property type="match status" value="1"/>
</dbReference>
<dbReference type="InterPro" id="IPR005146">
    <property type="entry name" value="B3/B4_tRNA-bd"/>
</dbReference>
<evidence type="ECO:0000259" key="18">
    <source>
        <dbReference type="PROSITE" id="PS51447"/>
    </source>
</evidence>
<keyword evidence="13 15" id="KW-0030">Aminoacyl-tRNA synthetase</keyword>
<feature type="binding site" evidence="15">
    <location>
        <position position="478"/>
    </location>
    <ligand>
        <name>Mg(2+)</name>
        <dbReference type="ChEBI" id="CHEBI:18420"/>
        <note>shared with alpha subunit</note>
    </ligand>
</feature>
<gene>
    <name evidence="15 20" type="primary">pheT</name>
    <name evidence="20" type="ORF">ACFQRL_13080</name>
</gene>
<accession>A0ABW2HIS3</accession>
<evidence type="ECO:0000256" key="6">
    <source>
        <dbReference type="ARBA" id="ARBA00022598"/>
    </source>
</evidence>
<dbReference type="PANTHER" id="PTHR10947:SF0">
    <property type="entry name" value="PHENYLALANINE--TRNA LIGASE BETA SUBUNIT"/>
    <property type="match status" value="1"/>
</dbReference>
<dbReference type="SUPFAM" id="SSF56037">
    <property type="entry name" value="PheT/TilS domain"/>
    <property type="match status" value="1"/>
</dbReference>
<dbReference type="PROSITE" id="PS51447">
    <property type="entry name" value="FDX_ACB"/>
    <property type="match status" value="1"/>
</dbReference>
<evidence type="ECO:0000256" key="10">
    <source>
        <dbReference type="ARBA" id="ARBA00022842"/>
    </source>
</evidence>
<keyword evidence="6 15" id="KW-0436">Ligase</keyword>
<keyword evidence="12 15" id="KW-0648">Protein biosynthesis</keyword>
<dbReference type="EMBL" id="JBHTBE010000003">
    <property type="protein sequence ID" value="MFC7269898.1"/>
    <property type="molecule type" value="Genomic_DNA"/>
</dbReference>
<comment type="caution">
    <text evidence="15">Lacks conserved residue(s) required for the propagation of feature annotation.</text>
</comment>
<dbReference type="RefSeq" id="WP_262874812.1">
    <property type="nucleotide sequence ID" value="NZ_BAABKW010000001.1"/>
</dbReference>
<dbReference type="SUPFAM" id="SSF55681">
    <property type="entry name" value="Class II aaRS and biotin synthetases"/>
    <property type="match status" value="1"/>
</dbReference>
<dbReference type="Gene3D" id="3.50.40.10">
    <property type="entry name" value="Phenylalanyl-trna Synthetase, Chain B, domain 3"/>
    <property type="match status" value="1"/>
</dbReference>
<dbReference type="Gene3D" id="3.30.930.10">
    <property type="entry name" value="Bira Bifunctional Protein, Domain 2"/>
    <property type="match status" value="1"/>
</dbReference>
<dbReference type="EC" id="6.1.1.20" evidence="15"/>
<evidence type="ECO:0000256" key="13">
    <source>
        <dbReference type="ARBA" id="ARBA00023146"/>
    </source>
</evidence>
<comment type="caution">
    <text evidence="20">The sequence shown here is derived from an EMBL/GenBank/DDBJ whole genome shotgun (WGS) entry which is preliminary data.</text>
</comment>
<evidence type="ECO:0000313" key="20">
    <source>
        <dbReference type="EMBL" id="MFC7269898.1"/>
    </source>
</evidence>
<dbReference type="Gene3D" id="2.40.50.140">
    <property type="entry name" value="Nucleic acid-binding proteins"/>
    <property type="match status" value="1"/>
</dbReference>
<dbReference type="PROSITE" id="PS51483">
    <property type="entry name" value="B5"/>
    <property type="match status" value="1"/>
</dbReference>
<dbReference type="SUPFAM" id="SSF54991">
    <property type="entry name" value="Anticodon-binding domain of PheRS"/>
    <property type="match status" value="1"/>
</dbReference>
<keyword evidence="7 15" id="KW-0479">Metal-binding</keyword>
<keyword evidence="11 16" id="KW-0694">RNA-binding</keyword>
<dbReference type="SMART" id="SM00873">
    <property type="entry name" value="B3_4"/>
    <property type="match status" value="1"/>
</dbReference>
<evidence type="ECO:0000256" key="2">
    <source>
        <dbReference type="ARBA" id="ARBA00008653"/>
    </source>
</evidence>
<dbReference type="CDD" id="cd00769">
    <property type="entry name" value="PheRS_beta_core"/>
    <property type="match status" value="1"/>
</dbReference>
<evidence type="ECO:0000256" key="7">
    <source>
        <dbReference type="ARBA" id="ARBA00022723"/>
    </source>
</evidence>
<evidence type="ECO:0000256" key="1">
    <source>
        <dbReference type="ARBA" id="ARBA00004496"/>
    </source>
</evidence>
<feature type="domain" description="B5" evidence="19">
    <location>
        <begin position="416"/>
        <end position="491"/>
    </location>
</feature>
<dbReference type="PROSITE" id="PS50886">
    <property type="entry name" value="TRBD"/>
    <property type="match status" value="1"/>
</dbReference>
<dbReference type="InterPro" id="IPR036690">
    <property type="entry name" value="Fdx_antiC-bd_sf"/>
</dbReference>
<evidence type="ECO:0000256" key="11">
    <source>
        <dbReference type="ARBA" id="ARBA00022884"/>
    </source>
</evidence>
<dbReference type="InterPro" id="IPR005147">
    <property type="entry name" value="tRNA_synthase_B5-dom"/>
</dbReference>
<dbReference type="InterPro" id="IPR033714">
    <property type="entry name" value="tRNA_bind_bactPheRS"/>
</dbReference>
<sequence length="836" mass="87312">MRVPLSWLREYVEVPAEASADDVLASLVSVGFEEEDVFSFELTGPIVVGQVVEFVEEPQSNGKTIRWCQVDVGPENGGVRGIVCGAGNFFAGDKVVVTLPGAVLPGPFPIAARKTYGHVSDGMIASAKELGLGDEHSGILRLVELGLDPEVGIDAIALLGLDDVAVDINVTPDRGYALSLRGVAREYSHATGAAFRDPGARAFEELEQPTGGFAVAVVDDAPIRGRVGASEFVVRIVRDVDPTRPTPAWMVARLTLAGIRSLGILIDITNYVMLELGNPIHGYDLDTLAGGITVRRAAPGEKLTTLDGKERALHVEDLLITDESGPIGLAGVMGGGTTEMTPSTRNVLIEAAIFDTVTIARTARRHKLPSEASRRFERGVDPLIPFVAARRVADLMVELAGGTLDTATGGALFTEVFLEAIELPKAFVPGLIGVDYTDAEIVAALEKIGCEVEAAGASWTVIPPSWRPDLTDKWTLAEEVARIDGYARIPSELPVPPSGSGFTPAQQGRRRVANALAAAGLVETPSFGFTTDEQNDLHGSATGAHLPSIKLANPLDGQAPFLRRSLIPGLLQVAHRNASRGLTDLALFETGTVFLPEPGVTYGTDTVPAAAVRPDAATLAALDAAIPPQPRHVAVLLTGHRVAKQPGVAAEAFDLADALDAVRTIGSAAGVEITVTQSQRAALHPGRTGVLSAYGTEVGYVGELLPAVAAASDLPGRVVVAELDLDRVLALAGERVVAASLSGYPAATQDVSVVVPSDVAAAEVGAALAEGAGALLEALHLVDDYRGQGLPEGTKSLTFALRFRSADRTLTAAEATDAKLQGVAVAAERFGAKIRE</sequence>
<dbReference type="InterPro" id="IPR020825">
    <property type="entry name" value="Phe-tRNA_synthase-like_B3/B4"/>
</dbReference>
<dbReference type="InterPro" id="IPR004532">
    <property type="entry name" value="Phe-tRNA-ligase_IIc_bsu_bact"/>
</dbReference>
<evidence type="ECO:0000256" key="9">
    <source>
        <dbReference type="ARBA" id="ARBA00022840"/>
    </source>
</evidence>
<keyword evidence="21" id="KW-1185">Reference proteome</keyword>
<feature type="binding site" evidence="15">
    <location>
        <position position="479"/>
    </location>
    <ligand>
        <name>Mg(2+)</name>
        <dbReference type="ChEBI" id="CHEBI:18420"/>
        <note>shared with alpha subunit</note>
    </ligand>
</feature>
<evidence type="ECO:0000256" key="5">
    <source>
        <dbReference type="ARBA" id="ARBA00022555"/>
    </source>
</evidence>